<keyword evidence="3" id="KW-0378">Hydrolase</keyword>
<dbReference type="Gene3D" id="3.60.110.10">
    <property type="entry name" value="Carbon-nitrogen hydrolase"/>
    <property type="match status" value="1"/>
</dbReference>
<dbReference type="PANTHER" id="PTHR23088:SF27">
    <property type="entry name" value="DEAMINATED GLUTATHIONE AMIDASE"/>
    <property type="match status" value="1"/>
</dbReference>
<dbReference type="PANTHER" id="PTHR23088">
    <property type="entry name" value="NITRILASE-RELATED"/>
    <property type="match status" value="1"/>
</dbReference>
<dbReference type="CDD" id="cd07583">
    <property type="entry name" value="nitrilase_5"/>
    <property type="match status" value="1"/>
</dbReference>
<organism evidence="3 4">
    <name type="scientific">Fictibacillus phosphorivorans</name>
    <dbReference type="NCBI Taxonomy" id="1221500"/>
    <lineage>
        <taxon>Bacteria</taxon>
        <taxon>Bacillati</taxon>
        <taxon>Bacillota</taxon>
        <taxon>Bacilli</taxon>
        <taxon>Bacillales</taxon>
        <taxon>Fictibacillaceae</taxon>
        <taxon>Fictibacillus</taxon>
    </lineage>
</organism>
<comment type="similarity">
    <text evidence="1">Belongs to the carbon-nitrogen hydrolase superfamily. NIT1/NIT2 family.</text>
</comment>
<dbReference type="GO" id="GO:0016787">
    <property type="term" value="F:hydrolase activity"/>
    <property type="evidence" value="ECO:0007669"/>
    <property type="project" value="UniProtKB-KW"/>
</dbReference>
<feature type="domain" description="CN hydrolase" evidence="2">
    <location>
        <begin position="1"/>
        <end position="239"/>
    </location>
</feature>
<dbReference type="InterPro" id="IPR036526">
    <property type="entry name" value="C-N_Hydrolase_sf"/>
</dbReference>
<evidence type="ECO:0000313" key="3">
    <source>
        <dbReference type="EMBL" id="ANC76600.1"/>
    </source>
</evidence>
<evidence type="ECO:0000313" key="4">
    <source>
        <dbReference type="Proteomes" id="UP000076623"/>
    </source>
</evidence>
<dbReference type="STRING" id="1221500.ABE65_007230"/>
<dbReference type="Pfam" id="PF00795">
    <property type="entry name" value="CN_hydrolase"/>
    <property type="match status" value="1"/>
</dbReference>
<dbReference type="KEGG" id="fpn:ABE65_007230"/>
<dbReference type="PROSITE" id="PS50263">
    <property type="entry name" value="CN_HYDROLASE"/>
    <property type="match status" value="1"/>
</dbReference>
<dbReference type="Proteomes" id="UP000076623">
    <property type="component" value="Chromosome"/>
</dbReference>
<gene>
    <name evidence="3" type="ORF">ABE65_007230</name>
</gene>
<accession>A0A160ILV1</accession>
<evidence type="ECO:0000256" key="1">
    <source>
        <dbReference type="ARBA" id="ARBA00010613"/>
    </source>
</evidence>
<evidence type="ECO:0000259" key="2">
    <source>
        <dbReference type="PROSITE" id="PS50263"/>
    </source>
</evidence>
<dbReference type="AlphaFoldDB" id="A0A160ILV1"/>
<reference evidence="3 4" key="1">
    <citation type="submission" date="2016-04" db="EMBL/GenBank/DDBJ databases">
        <title>Complete genome sequence of Fictibacillus phosphorivorans G25-29, a strain toxic to nematodes.</title>
        <authorList>
            <person name="Zheng Z."/>
        </authorList>
    </citation>
    <scope>NUCLEOTIDE SEQUENCE [LARGE SCALE GENOMIC DNA]</scope>
    <source>
        <strain evidence="3 4">G25-29</strain>
    </source>
</reference>
<keyword evidence="4" id="KW-1185">Reference proteome</keyword>
<sequence length="260" mass="29854">MKIACIQVDIHYGDHKKNYEHIENKIREAVVQHQPDTIVLPELWDTGYDLTRLDEISDKNGERAKHWLSSLSKELDINIVGGSIAYRDENEVFNTSLTYNRNGEEIATYSKAHLITLMEEEKYISPGKNNALFMIDSTLSTLAICYDIRFPEWIRAPFLKGAKVLFVPAEWPIQRQSHWRALLIARAIENQCYVVACNRVGSDPKNTFAGQSLIIDPWGDIIAEGSVHDEEIITAEILPELVDEVRVKVPVFNDRRRDLY</sequence>
<protein>
    <submittedName>
        <fullName evidence="3">Hydrolase</fullName>
    </submittedName>
</protein>
<dbReference type="SUPFAM" id="SSF56317">
    <property type="entry name" value="Carbon-nitrogen hydrolase"/>
    <property type="match status" value="1"/>
</dbReference>
<dbReference type="EMBL" id="CP015378">
    <property type="protein sequence ID" value="ANC76600.1"/>
    <property type="molecule type" value="Genomic_DNA"/>
</dbReference>
<proteinExistence type="inferred from homology"/>
<name>A0A160ILV1_9BACL</name>
<dbReference type="RefSeq" id="WP_066392985.1">
    <property type="nucleotide sequence ID" value="NZ_CP015378.1"/>
</dbReference>
<dbReference type="InterPro" id="IPR003010">
    <property type="entry name" value="C-N_Hydrolase"/>
</dbReference>